<dbReference type="AlphaFoldDB" id="A0A0J8DA35"/>
<dbReference type="Gene3D" id="2.120.10.30">
    <property type="entry name" value="TolB, C-terminal domain"/>
    <property type="match status" value="1"/>
</dbReference>
<dbReference type="RefSeq" id="WP_048569729.1">
    <property type="nucleotide sequence ID" value="NZ_LFVU01000005.1"/>
</dbReference>
<organism evidence="2 3">
    <name type="scientific">Clostridium cylindrosporum DSM 605</name>
    <dbReference type="NCBI Taxonomy" id="1121307"/>
    <lineage>
        <taxon>Bacteria</taxon>
        <taxon>Bacillati</taxon>
        <taxon>Bacillota</taxon>
        <taxon>Clostridia</taxon>
        <taxon>Eubacteriales</taxon>
        <taxon>Clostridiaceae</taxon>
        <taxon>Clostridium</taxon>
    </lineage>
</organism>
<dbReference type="InterPro" id="IPR011042">
    <property type="entry name" value="6-blade_b-propeller_TolB-like"/>
</dbReference>
<dbReference type="PANTHER" id="PTHR33546">
    <property type="entry name" value="LARGE, MULTIFUNCTIONAL SECRETED PROTEIN-RELATED"/>
    <property type="match status" value="1"/>
</dbReference>
<accession>A0A0J8DA35</accession>
<gene>
    <name evidence="2" type="ORF">CLCY_11c00460</name>
</gene>
<dbReference type="SUPFAM" id="SSF50952">
    <property type="entry name" value="Soluble quinoprotein glucose dehydrogenase"/>
    <property type="match status" value="1"/>
</dbReference>
<sequence length="477" mass="52410">MKRVKSLIGIGISVLICILTLNLLNISFYKKDNNEKVKVLKGYKSSVAVKGLKNPSSICFDESGNMYIGENEGSKGKVSIYTTKGEYREIIKGLNSPIGYVKMEKGVLYISHKGKVSKYKDGKLTDVVNNLPSHGDYSNNGVSIGYDEMIYIAQGSATNSGVVGLDNYERGWLRDNPYLHDIPSTEMVLKGNNFKTLNPFTEDKNDVASTNGFLPFNTPARINDHVKGSEISNASIIRANKDGSYVEMFAFGIRNPKNMINLSDGSVLVTVQGMENRGSRPIANGKDYIYKLGKGEYAGWPDFEGGEEVTNRKFRVEGKNQPLPLTYYVKGEVAKPLITFGESGRIGYMDISKDEDFGFKGQLLVPFAKGGKEAAKILVVNPKDKSTQELIVNVNGGETLKNPSQCIFSPIGGLYILESTNGTVLKIDKEKAVNEGILPTSVPIEYVILSGTIILSLVILIFIKMGKNNSEKEKQQK</sequence>
<evidence type="ECO:0000313" key="2">
    <source>
        <dbReference type="EMBL" id="KMT22712.1"/>
    </source>
</evidence>
<keyword evidence="3" id="KW-1185">Reference proteome</keyword>
<evidence type="ECO:0000313" key="3">
    <source>
        <dbReference type="Proteomes" id="UP000036756"/>
    </source>
</evidence>
<dbReference type="OrthoDB" id="9770043at2"/>
<evidence type="ECO:0000256" key="1">
    <source>
        <dbReference type="SAM" id="Phobius"/>
    </source>
</evidence>
<dbReference type="Proteomes" id="UP000036756">
    <property type="component" value="Unassembled WGS sequence"/>
</dbReference>
<dbReference type="InterPro" id="IPR011041">
    <property type="entry name" value="Quinoprot_gluc/sorb_DH_b-prop"/>
</dbReference>
<dbReference type="PANTHER" id="PTHR33546:SF1">
    <property type="entry name" value="LARGE, MULTIFUNCTIONAL SECRETED PROTEIN"/>
    <property type="match status" value="1"/>
</dbReference>
<feature type="transmembrane region" description="Helical" evidence="1">
    <location>
        <begin position="446"/>
        <end position="463"/>
    </location>
</feature>
<dbReference type="PATRIC" id="fig|1121307.3.peg.161"/>
<keyword evidence="1" id="KW-0472">Membrane</keyword>
<keyword evidence="1" id="KW-1133">Transmembrane helix</keyword>
<dbReference type="EMBL" id="LFVU01000005">
    <property type="protein sequence ID" value="KMT22712.1"/>
    <property type="molecule type" value="Genomic_DNA"/>
</dbReference>
<feature type="transmembrane region" description="Helical" evidence="1">
    <location>
        <begin position="7"/>
        <end position="29"/>
    </location>
</feature>
<reference evidence="2 3" key="1">
    <citation type="submission" date="2015-06" db="EMBL/GenBank/DDBJ databases">
        <title>Draft genome sequence of the purine-degrading Clostridium cylindrosporum HC-1 (DSM 605).</title>
        <authorList>
            <person name="Poehlein A."/>
            <person name="Schiel-Bengelsdorf B."/>
            <person name="Bengelsdorf F."/>
            <person name="Daniel R."/>
            <person name="Duerre P."/>
        </authorList>
    </citation>
    <scope>NUCLEOTIDE SEQUENCE [LARGE SCALE GENOMIC DNA]</scope>
    <source>
        <strain evidence="2 3">DSM 605</strain>
    </source>
</reference>
<name>A0A0J8DA35_CLOCY</name>
<comment type="caution">
    <text evidence="2">The sequence shown here is derived from an EMBL/GenBank/DDBJ whole genome shotgun (WGS) entry which is preliminary data.</text>
</comment>
<dbReference type="STRING" id="1121307.CLCY_11c00460"/>
<keyword evidence="1" id="KW-0812">Transmembrane</keyword>
<protein>
    <submittedName>
        <fullName evidence="2">Glucose / sorbosone dehydrogenase</fullName>
    </submittedName>
</protein>
<proteinExistence type="predicted"/>